<evidence type="ECO:0000256" key="3">
    <source>
        <dbReference type="ARBA" id="ARBA00023082"/>
    </source>
</evidence>
<evidence type="ECO:0000259" key="7">
    <source>
        <dbReference type="Pfam" id="PF08281"/>
    </source>
</evidence>
<dbReference type="STRING" id="663278.Ethha_2606"/>
<dbReference type="InterPro" id="IPR007627">
    <property type="entry name" value="RNA_pol_sigma70_r2"/>
</dbReference>
<dbReference type="KEGG" id="eha:Ethha_2606"/>
<feature type="domain" description="RNA polymerase sigma-70 region 2" evidence="6">
    <location>
        <begin position="24"/>
        <end position="88"/>
    </location>
</feature>
<dbReference type="InterPro" id="IPR036388">
    <property type="entry name" value="WH-like_DNA-bd_sf"/>
</dbReference>
<dbReference type="InterPro" id="IPR039425">
    <property type="entry name" value="RNA_pol_sigma-70-like"/>
</dbReference>
<dbReference type="EMBL" id="CP002400">
    <property type="protein sequence ID" value="ADU28099.1"/>
    <property type="molecule type" value="Genomic_DNA"/>
</dbReference>
<gene>
    <name evidence="8" type="ordered locus">Ethha_2606</name>
</gene>
<name>E6U729_ETHHY</name>
<keyword evidence="3" id="KW-0731">Sigma factor</keyword>
<keyword evidence="2" id="KW-0805">Transcription regulation</keyword>
<dbReference type="GO" id="GO:0003677">
    <property type="term" value="F:DNA binding"/>
    <property type="evidence" value="ECO:0007669"/>
    <property type="project" value="UniProtKB-KW"/>
</dbReference>
<dbReference type="PANTHER" id="PTHR43133:SF8">
    <property type="entry name" value="RNA POLYMERASE SIGMA FACTOR HI_1459-RELATED"/>
    <property type="match status" value="1"/>
</dbReference>
<evidence type="ECO:0000256" key="2">
    <source>
        <dbReference type="ARBA" id="ARBA00023015"/>
    </source>
</evidence>
<dbReference type="InterPro" id="IPR014284">
    <property type="entry name" value="RNA_pol_sigma-70_dom"/>
</dbReference>
<dbReference type="AlphaFoldDB" id="E6U729"/>
<dbReference type="Pfam" id="PF04542">
    <property type="entry name" value="Sigma70_r2"/>
    <property type="match status" value="1"/>
</dbReference>
<dbReference type="GO" id="GO:0006352">
    <property type="term" value="P:DNA-templated transcription initiation"/>
    <property type="evidence" value="ECO:0007669"/>
    <property type="project" value="InterPro"/>
</dbReference>
<organism evidence="8 9">
    <name type="scientific">Ethanoligenens harbinense (strain DSM 18485 / JCM 12961 / CGMCC 1.5033 / YUAN-3)</name>
    <dbReference type="NCBI Taxonomy" id="663278"/>
    <lineage>
        <taxon>Bacteria</taxon>
        <taxon>Bacillati</taxon>
        <taxon>Bacillota</taxon>
        <taxon>Clostridia</taxon>
        <taxon>Eubacteriales</taxon>
        <taxon>Oscillospiraceae</taxon>
        <taxon>Ethanoligenens</taxon>
    </lineage>
</organism>
<dbReference type="GO" id="GO:0016987">
    <property type="term" value="F:sigma factor activity"/>
    <property type="evidence" value="ECO:0007669"/>
    <property type="project" value="UniProtKB-KW"/>
</dbReference>
<dbReference type="SUPFAM" id="SSF88946">
    <property type="entry name" value="Sigma2 domain of RNA polymerase sigma factors"/>
    <property type="match status" value="1"/>
</dbReference>
<keyword evidence="4" id="KW-0238">DNA-binding</keyword>
<dbReference type="InterPro" id="IPR013325">
    <property type="entry name" value="RNA_pol_sigma_r2"/>
</dbReference>
<comment type="similarity">
    <text evidence="1">Belongs to the sigma-70 factor family. ECF subfamily.</text>
</comment>
<dbReference type="PANTHER" id="PTHR43133">
    <property type="entry name" value="RNA POLYMERASE ECF-TYPE SIGMA FACTO"/>
    <property type="match status" value="1"/>
</dbReference>
<keyword evidence="9" id="KW-1185">Reference proteome</keyword>
<reference evidence="8 9" key="1">
    <citation type="submission" date="2010-12" db="EMBL/GenBank/DDBJ databases">
        <title>Complete sequence of Ethanoligenens harbinense YUAN-3.</title>
        <authorList>
            <person name="Lucas S."/>
            <person name="Copeland A."/>
            <person name="Lapidus A."/>
            <person name="Cheng J.-F."/>
            <person name="Bruce D."/>
            <person name="Goodwin L."/>
            <person name="Pitluck S."/>
            <person name="Chertkov O."/>
            <person name="Misra M."/>
            <person name="Detter J.C."/>
            <person name="Han C."/>
            <person name="Tapia R."/>
            <person name="Land M."/>
            <person name="Hauser L."/>
            <person name="Jeffries C."/>
            <person name="Kyrpides N."/>
            <person name="Ivanova N."/>
            <person name="Mikhailova N."/>
            <person name="Wang A."/>
            <person name="Mouttaki H."/>
            <person name="He Z."/>
            <person name="Zhou J."/>
            <person name="Hemme C.L."/>
            <person name="Woyke T."/>
        </authorList>
    </citation>
    <scope>NUCLEOTIDE SEQUENCE [LARGE SCALE GENOMIC DNA]</scope>
    <source>
        <strain evidence="9">DSM 18485 / JCM 12961 / CGMCC 1.5033 / YUAN-3</strain>
    </source>
</reference>
<protein>
    <submittedName>
        <fullName evidence="8">RNA polymerase, sigma-24 subunit, ECF subfamily</fullName>
    </submittedName>
</protein>
<dbReference type="InterPro" id="IPR013249">
    <property type="entry name" value="RNA_pol_sigma70_r4_t2"/>
</dbReference>
<dbReference type="Pfam" id="PF08281">
    <property type="entry name" value="Sigma70_r4_2"/>
    <property type="match status" value="1"/>
</dbReference>
<evidence type="ECO:0000313" key="9">
    <source>
        <dbReference type="Proteomes" id="UP000001551"/>
    </source>
</evidence>
<keyword evidence="5" id="KW-0804">Transcription</keyword>
<evidence type="ECO:0000256" key="4">
    <source>
        <dbReference type="ARBA" id="ARBA00023125"/>
    </source>
</evidence>
<evidence type="ECO:0000313" key="8">
    <source>
        <dbReference type="EMBL" id="ADU28099.1"/>
    </source>
</evidence>
<dbReference type="CDD" id="cd06171">
    <property type="entry name" value="Sigma70_r4"/>
    <property type="match status" value="1"/>
</dbReference>
<dbReference type="Proteomes" id="UP000001551">
    <property type="component" value="Chromosome"/>
</dbReference>
<dbReference type="HOGENOM" id="CLU_047691_3_4_9"/>
<dbReference type="eggNOG" id="COG1595">
    <property type="taxonomic scope" value="Bacteria"/>
</dbReference>
<evidence type="ECO:0000256" key="1">
    <source>
        <dbReference type="ARBA" id="ARBA00010641"/>
    </source>
</evidence>
<proteinExistence type="inferred from homology"/>
<dbReference type="Gene3D" id="1.10.1740.10">
    <property type="match status" value="1"/>
</dbReference>
<dbReference type="RefSeq" id="WP_013486442.1">
    <property type="nucleotide sequence ID" value="NC_014828.1"/>
</dbReference>
<evidence type="ECO:0000256" key="5">
    <source>
        <dbReference type="ARBA" id="ARBA00023163"/>
    </source>
</evidence>
<evidence type="ECO:0000259" key="6">
    <source>
        <dbReference type="Pfam" id="PF04542"/>
    </source>
</evidence>
<dbReference type="SUPFAM" id="SSF88659">
    <property type="entry name" value="Sigma3 and sigma4 domains of RNA polymerase sigma factors"/>
    <property type="match status" value="1"/>
</dbReference>
<dbReference type="Gene3D" id="1.10.10.10">
    <property type="entry name" value="Winged helix-like DNA-binding domain superfamily/Winged helix DNA-binding domain"/>
    <property type="match status" value="1"/>
</dbReference>
<dbReference type="InterPro" id="IPR013324">
    <property type="entry name" value="RNA_pol_sigma_r3/r4-like"/>
</dbReference>
<feature type="domain" description="RNA polymerase sigma factor 70 region 4 type 2" evidence="7">
    <location>
        <begin position="110"/>
        <end position="161"/>
    </location>
</feature>
<sequence>MTDEEMDGLLVRAGQGDNDALHLLYTAWRSAVFYFALAITGNYHDAQDILQDTFIRLKHAGYHSENAKAYVFAIARNLALTCLRERKRVEPAAPVEKAVRRGAGMEETTELDEALSRLPPDERQIVLLHVLGGLKHRETAALLRIPLGTALWKYQRALAKLRRWLKERGLSDEQTGAASVHPKKSGTVHT</sequence>
<accession>E6U729</accession>
<dbReference type="NCBIfam" id="TIGR02937">
    <property type="entry name" value="sigma70-ECF"/>
    <property type="match status" value="1"/>
</dbReference>